<dbReference type="EMBL" id="OU963867">
    <property type="protein sequence ID" value="CAH0391549.1"/>
    <property type="molecule type" value="Genomic_DNA"/>
</dbReference>
<dbReference type="InterPro" id="IPR001680">
    <property type="entry name" value="WD40_rpt"/>
</dbReference>
<feature type="repeat" description="WD" evidence="1">
    <location>
        <begin position="185"/>
        <end position="224"/>
    </location>
</feature>
<accession>A0A9P0ACM7</accession>
<evidence type="ECO:0000256" key="1">
    <source>
        <dbReference type="PROSITE-ProRule" id="PRU00221"/>
    </source>
</evidence>
<gene>
    <name evidence="3" type="ORF">BEMITA_LOCUS10151</name>
</gene>
<dbReference type="PROSITE" id="PS50082">
    <property type="entry name" value="WD_REPEATS_2"/>
    <property type="match status" value="1"/>
</dbReference>
<dbReference type="PANTHER" id="PTHR14381">
    <property type="entry name" value="DACTYLIN"/>
    <property type="match status" value="1"/>
</dbReference>
<dbReference type="AlphaFoldDB" id="A0A9P0ACM7"/>
<evidence type="ECO:0000259" key="2">
    <source>
        <dbReference type="PROSITE" id="PS50181"/>
    </source>
</evidence>
<dbReference type="InterPro" id="IPR015943">
    <property type="entry name" value="WD40/YVTN_repeat-like_dom_sf"/>
</dbReference>
<dbReference type="InterPro" id="IPR001810">
    <property type="entry name" value="F-box_dom"/>
</dbReference>
<keyword evidence="4" id="KW-1185">Reference proteome</keyword>
<protein>
    <recommendedName>
        <fullName evidence="2">F-box domain-containing protein</fullName>
    </recommendedName>
</protein>
<dbReference type="OrthoDB" id="435188at2759"/>
<sequence>MTNYTSTLKFDELDADILLLIFDFCSLNDVVALKRVCHYLNCVINDSYLVFRKSKRVLVSNQSTKTVLNRSYAVLNPAEKCRISKNWINGSYKETVYRFKNKYMPWLVLHRDVLWLSQKNTITAYPRTKSGIDFKNPTVSLSIEATSGADVSRFDLNSSILICGDRDDGIWGFDPSNGKRLFSKRHAHMSDVSAVALCGNLIVSSSKDGVAKLWKISDDRTNCTEISKKFMFSRIWCTAVNPMNNLVCCGVARSPSNPLSISIFDFNTKKEHTIYADKGDYQGVVLDVVWETPSTVLTCGSSSCVKLYDLRCNKVVLTWSDPFDTAGYCLATDNSYSVLCGVAMHNRIQLYDKRTCSSVQSFYCNQKMSSPVYSTNFDATHLFSILDSSLSIMDFKGYNNVSKNYSQFYNWIQVKNGT</sequence>
<dbReference type="KEGG" id="btab:109043671"/>
<dbReference type="Gene3D" id="2.130.10.10">
    <property type="entry name" value="YVTN repeat-like/Quinoprotein amine dehydrogenase"/>
    <property type="match status" value="1"/>
</dbReference>
<dbReference type="PANTHER" id="PTHR14381:SF1">
    <property type="entry name" value="F-BOX_WD REPEAT-CONTAINING PROTEIN 4"/>
    <property type="match status" value="1"/>
</dbReference>
<proteinExistence type="predicted"/>
<dbReference type="Proteomes" id="UP001152759">
    <property type="component" value="Chromosome 6"/>
</dbReference>
<dbReference type="CDD" id="cd09917">
    <property type="entry name" value="F-box_SF"/>
    <property type="match status" value="1"/>
</dbReference>
<dbReference type="SUPFAM" id="SSF81383">
    <property type="entry name" value="F-box domain"/>
    <property type="match status" value="1"/>
</dbReference>
<reference evidence="3" key="1">
    <citation type="submission" date="2021-12" db="EMBL/GenBank/DDBJ databases">
        <authorList>
            <person name="King R."/>
        </authorList>
    </citation>
    <scope>NUCLEOTIDE SEQUENCE</scope>
</reference>
<dbReference type="SUPFAM" id="SSF69322">
    <property type="entry name" value="Tricorn protease domain 2"/>
    <property type="match status" value="1"/>
</dbReference>
<dbReference type="PROSITE" id="PS50181">
    <property type="entry name" value="FBOX"/>
    <property type="match status" value="1"/>
</dbReference>
<dbReference type="GO" id="GO:0019005">
    <property type="term" value="C:SCF ubiquitin ligase complex"/>
    <property type="evidence" value="ECO:0007669"/>
    <property type="project" value="TreeGrafter"/>
</dbReference>
<dbReference type="InterPro" id="IPR036047">
    <property type="entry name" value="F-box-like_dom_sf"/>
</dbReference>
<evidence type="ECO:0000313" key="4">
    <source>
        <dbReference type="Proteomes" id="UP001152759"/>
    </source>
</evidence>
<name>A0A9P0ACM7_BEMTA</name>
<dbReference type="GO" id="GO:0031146">
    <property type="term" value="P:SCF-dependent proteasomal ubiquitin-dependent protein catabolic process"/>
    <property type="evidence" value="ECO:0007669"/>
    <property type="project" value="TreeGrafter"/>
</dbReference>
<dbReference type="InterPro" id="IPR052301">
    <property type="entry name" value="SCF_F-box/WD-repeat"/>
</dbReference>
<dbReference type="SMART" id="SM00320">
    <property type="entry name" value="WD40"/>
    <property type="match status" value="3"/>
</dbReference>
<dbReference type="SMART" id="SM00256">
    <property type="entry name" value="FBOX"/>
    <property type="match status" value="1"/>
</dbReference>
<keyword evidence="1" id="KW-0853">WD repeat</keyword>
<feature type="domain" description="F-box" evidence="2">
    <location>
        <begin position="7"/>
        <end position="54"/>
    </location>
</feature>
<organism evidence="3 4">
    <name type="scientific">Bemisia tabaci</name>
    <name type="common">Sweetpotato whitefly</name>
    <name type="synonym">Aleurodes tabaci</name>
    <dbReference type="NCBI Taxonomy" id="7038"/>
    <lineage>
        <taxon>Eukaryota</taxon>
        <taxon>Metazoa</taxon>
        <taxon>Ecdysozoa</taxon>
        <taxon>Arthropoda</taxon>
        <taxon>Hexapoda</taxon>
        <taxon>Insecta</taxon>
        <taxon>Pterygota</taxon>
        <taxon>Neoptera</taxon>
        <taxon>Paraneoptera</taxon>
        <taxon>Hemiptera</taxon>
        <taxon>Sternorrhyncha</taxon>
        <taxon>Aleyrodoidea</taxon>
        <taxon>Aleyrodidae</taxon>
        <taxon>Aleyrodinae</taxon>
        <taxon>Bemisia</taxon>
    </lineage>
</organism>
<evidence type="ECO:0000313" key="3">
    <source>
        <dbReference type="EMBL" id="CAH0391549.1"/>
    </source>
</evidence>